<comment type="caution">
    <text evidence="2">The sequence shown here is derived from an EMBL/GenBank/DDBJ whole genome shotgun (WGS) entry which is preliminary data.</text>
</comment>
<proteinExistence type="predicted"/>
<sequence length="679" mass="73532">MIVPPVVTPPVNPGDVVITNVRIQNTDTVSRTQTNVPLTFGHIFAQGDVPNANALYGKLSDGTVVPLQVDVKAKHPDGSVRHAIISSMLTSLPYNQTLAITLIKAATPTAPSAASATPASLLAAGFTAGVNITLNGQLYTASADSLLKTAQAKTWLSGPLVNEWQVFAPLKNAQGVAHPHLTARFAIRSYTGLNKARVDVTLENNWAYEPNPQDFAYDAQILVGGQTVYSKTGLTQYHHTRWRKVFWWGVSPLTNIQHNTSYLIASKAVPNYDQSFAVAQASLATLASQFSGAVTEPMGPGVAIPYMGQTGGRPDMALLPGWATMHLLSMDKRARDATLGTADLAGSWSIHYRDRTTDKPISIKDYPYATTNNRTTTLNPATKKDEFLPVPASSANPNSADTAHEPGFAYLPYLLTGDYYYLEELQFWATYNMLVFAGAYRNYDQGIFLGDQIRGQAWDLRTLGEAAYITPDSDTLKAYFTSTLTSNLDWYNAQYTNNSSANLLGVIVNGYALEYNDSRGMAPWQDDFFTSAVGHIAELGFTKANPLLTWKAKFSISRMTAPGFCWIDGSLYALNIRSSSTDPSFYKTIAEAYNATEITGLASLACNSPAMATFLGLKVGEMVGYSTSNTGYPSNMQPALAYAAVSGATGGADAWKIFMARSVRPDYSTGPQFGIIPRQ</sequence>
<keyword evidence="3" id="KW-1185">Reference proteome</keyword>
<dbReference type="Pfam" id="PF19501">
    <property type="entry name" value="PcRGLX_1st"/>
    <property type="match status" value="1"/>
</dbReference>
<dbReference type="InterPro" id="IPR048329">
    <property type="entry name" value="PcRGLX_1st"/>
</dbReference>
<accession>A0A916V043</accession>
<feature type="domain" description="PcRGLX/YetA-like N-terminal RIFT barrel" evidence="1">
    <location>
        <begin position="33"/>
        <end position="82"/>
    </location>
</feature>
<gene>
    <name evidence="2" type="ORF">GCM10011396_50600</name>
</gene>
<evidence type="ECO:0000313" key="2">
    <source>
        <dbReference type="EMBL" id="GGC97005.1"/>
    </source>
</evidence>
<reference evidence="2" key="2">
    <citation type="submission" date="2020-09" db="EMBL/GenBank/DDBJ databases">
        <authorList>
            <person name="Sun Q."/>
            <person name="Zhou Y."/>
        </authorList>
    </citation>
    <scope>NUCLEOTIDE SEQUENCE</scope>
    <source>
        <strain evidence="2">CGMCC 1.10998</strain>
    </source>
</reference>
<dbReference type="AlphaFoldDB" id="A0A916V043"/>
<name>A0A916V043_9BURK</name>
<dbReference type="EMBL" id="BMED01000007">
    <property type="protein sequence ID" value="GGC97005.1"/>
    <property type="molecule type" value="Genomic_DNA"/>
</dbReference>
<evidence type="ECO:0000259" key="1">
    <source>
        <dbReference type="Pfam" id="PF19501"/>
    </source>
</evidence>
<protein>
    <recommendedName>
        <fullName evidence="1">PcRGLX/YetA-like N-terminal RIFT barrel domain-containing protein</fullName>
    </recommendedName>
</protein>
<dbReference type="Proteomes" id="UP000637423">
    <property type="component" value="Unassembled WGS sequence"/>
</dbReference>
<reference evidence="2" key="1">
    <citation type="journal article" date="2014" name="Int. J. Syst. Evol. Microbiol.">
        <title>Complete genome sequence of Corynebacterium casei LMG S-19264T (=DSM 44701T), isolated from a smear-ripened cheese.</title>
        <authorList>
            <consortium name="US DOE Joint Genome Institute (JGI-PGF)"/>
            <person name="Walter F."/>
            <person name="Albersmeier A."/>
            <person name="Kalinowski J."/>
            <person name="Ruckert C."/>
        </authorList>
    </citation>
    <scope>NUCLEOTIDE SEQUENCE</scope>
    <source>
        <strain evidence="2">CGMCC 1.10998</strain>
    </source>
</reference>
<organism evidence="2 3">
    <name type="scientific">Undibacterium terreum</name>
    <dbReference type="NCBI Taxonomy" id="1224302"/>
    <lineage>
        <taxon>Bacteria</taxon>
        <taxon>Pseudomonadati</taxon>
        <taxon>Pseudomonadota</taxon>
        <taxon>Betaproteobacteria</taxon>
        <taxon>Burkholderiales</taxon>
        <taxon>Oxalobacteraceae</taxon>
        <taxon>Undibacterium</taxon>
    </lineage>
</organism>
<evidence type="ECO:0000313" key="3">
    <source>
        <dbReference type="Proteomes" id="UP000637423"/>
    </source>
</evidence>